<dbReference type="InterPro" id="IPR015943">
    <property type="entry name" value="WD40/YVTN_repeat-like_dom_sf"/>
</dbReference>
<feature type="compositionally biased region" description="Low complexity" evidence="1">
    <location>
        <begin position="1"/>
        <end position="12"/>
    </location>
</feature>
<reference evidence="2 3" key="1">
    <citation type="submission" date="2018-12" db="EMBL/GenBank/DDBJ databases">
        <title>Genome Sequence of Candidatus Viridilinea halotolerans isolated from saline sulfide-rich spring.</title>
        <authorList>
            <person name="Grouzdev D.S."/>
            <person name="Burganskaya E.I."/>
            <person name="Krutkina M.S."/>
            <person name="Sukhacheva M.V."/>
            <person name="Gorlenko V.M."/>
        </authorList>
    </citation>
    <scope>NUCLEOTIDE SEQUENCE [LARGE SCALE GENOMIC DNA]</scope>
    <source>
        <strain evidence="2">Chok-6</strain>
    </source>
</reference>
<dbReference type="Gene3D" id="2.130.10.10">
    <property type="entry name" value="YVTN repeat-like/Quinoprotein amine dehydrogenase"/>
    <property type="match status" value="1"/>
</dbReference>
<dbReference type="InterPro" id="IPR011044">
    <property type="entry name" value="Quino_amine_DH_bsu"/>
</dbReference>
<name>A0A426TXH9_9CHLR</name>
<comment type="caution">
    <text evidence="2">The sequence shown here is derived from an EMBL/GenBank/DDBJ whole genome shotgun (WGS) entry which is preliminary data.</text>
</comment>
<feature type="region of interest" description="Disordered" evidence="1">
    <location>
        <begin position="1"/>
        <end position="38"/>
    </location>
</feature>
<feature type="compositionally biased region" description="Low complexity" evidence="1">
    <location>
        <begin position="20"/>
        <end position="29"/>
    </location>
</feature>
<sequence length="305" mass="33258">MATSLPPAATALPPAPTLAPPSATAARPLVPGAGNQLRPAGAPVQSFEVLASYPHDPAAYTQGLLYVHDDTFYESTGYWEDSSLREVELATGTVRRHVMLNDRVPPPPGAQPHFAEGLALVGENLFQLTWQSGFGLIYDQATFTLQGQFRYPPDGQQLPREGWGLTTMDDQLLMSDGSANIYLIDPAATIANNELAIISRIEVHDANGPVMRLNELEYIQGELYANLWQSDLIARIDPASGRVHAYIDLSPLRALLPAGGRPEVLNGIAYDPTNDRIFVTGKWWPTLFAIRLQPVAVVFLPHIMA</sequence>
<evidence type="ECO:0000313" key="2">
    <source>
        <dbReference type="EMBL" id="RRR70501.1"/>
    </source>
</evidence>
<organism evidence="2 3">
    <name type="scientific">Candidatus Viridilinea halotolerans</name>
    <dbReference type="NCBI Taxonomy" id="2491704"/>
    <lineage>
        <taxon>Bacteria</taxon>
        <taxon>Bacillati</taxon>
        <taxon>Chloroflexota</taxon>
        <taxon>Chloroflexia</taxon>
        <taxon>Chloroflexales</taxon>
        <taxon>Chloroflexineae</taxon>
        <taxon>Oscillochloridaceae</taxon>
        <taxon>Candidatus Viridilinea</taxon>
    </lineage>
</organism>
<dbReference type="Proteomes" id="UP000280307">
    <property type="component" value="Unassembled WGS sequence"/>
</dbReference>
<dbReference type="SUPFAM" id="SSF50969">
    <property type="entry name" value="YVTN repeat-like/Quinoprotein amine dehydrogenase"/>
    <property type="match status" value="1"/>
</dbReference>
<keyword evidence="2" id="KW-0808">Transferase</keyword>
<dbReference type="PANTHER" id="PTHR31270:SF1">
    <property type="entry name" value="GLUTAMINYL-PEPTIDE CYCLOTRANSFERASE"/>
    <property type="match status" value="1"/>
</dbReference>
<gene>
    <name evidence="2" type="ORF">EI684_13280</name>
</gene>
<proteinExistence type="predicted"/>
<dbReference type="AlphaFoldDB" id="A0A426TXH9"/>
<evidence type="ECO:0000256" key="1">
    <source>
        <dbReference type="SAM" id="MobiDB-lite"/>
    </source>
</evidence>
<protein>
    <submittedName>
        <fullName evidence="2">Glutaminyl-peptide cyclotransferase</fullName>
    </submittedName>
</protein>
<evidence type="ECO:0000313" key="3">
    <source>
        <dbReference type="Proteomes" id="UP000280307"/>
    </source>
</evidence>
<dbReference type="PANTHER" id="PTHR31270">
    <property type="entry name" value="GLUTAMINYL-PEPTIDE CYCLOTRANSFERASE"/>
    <property type="match status" value="1"/>
</dbReference>
<dbReference type="GO" id="GO:0016603">
    <property type="term" value="F:glutaminyl-peptide cyclotransferase activity"/>
    <property type="evidence" value="ECO:0007669"/>
    <property type="project" value="InterPro"/>
</dbReference>
<dbReference type="InterPro" id="IPR007788">
    <property type="entry name" value="QCT"/>
</dbReference>
<dbReference type="EMBL" id="RSAS01000516">
    <property type="protein sequence ID" value="RRR70501.1"/>
    <property type="molecule type" value="Genomic_DNA"/>
</dbReference>
<dbReference type="Pfam" id="PF05096">
    <property type="entry name" value="Glu_cyclase_2"/>
    <property type="match status" value="1"/>
</dbReference>
<accession>A0A426TXH9</accession>